<dbReference type="PROSITE" id="PS50977">
    <property type="entry name" value="HTH_TETR_2"/>
    <property type="match status" value="1"/>
</dbReference>
<keyword evidence="1 2" id="KW-0238">DNA-binding</keyword>
<accession>A0ABU9VZ39</accession>
<reference evidence="4 5" key="1">
    <citation type="submission" date="2024-04" db="EMBL/GenBank/DDBJ databases">
        <title>Genome sequencing and metabolic network reconstruction of aminoacids and betaine degradation by Anoxynatronum sibiricum.</title>
        <authorList>
            <person name="Detkova E.N."/>
            <person name="Boltjanskaja Y.V."/>
            <person name="Mardanov A.V."/>
            <person name="Kevbrin V."/>
        </authorList>
    </citation>
    <scope>NUCLEOTIDE SEQUENCE [LARGE SCALE GENOMIC DNA]</scope>
    <source>
        <strain evidence="4 5">Z-7981</strain>
    </source>
</reference>
<dbReference type="Pfam" id="PF00440">
    <property type="entry name" value="TetR_N"/>
    <property type="match status" value="1"/>
</dbReference>
<feature type="DNA-binding region" description="H-T-H motif" evidence="2">
    <location>
        <begin position="32"/>
        <end position="51"/>
    </location>
</feature>
<feature type="domain" description="HTH tetR-type" evidence="3">
    <location>
        <begin position="8"/>
        <end position="69"/>
    </location>
</feature>
<dbReference type="RefSeq" id="WP_343187517.1">
    <property type="nucleotide sequence ID" value="NZ_JBCITM010000036.1"/>
</dbReference>
<name>A0ABU9VZ39_9CLOT</name>
<proteinExistence type="predicted"/>
<dbReference type="InterPro" id="IPR050624">
    <property type="entry name" value="HTH-type_Tx_Regulator"/>
</dbReference>
<dbReference type="SUPFAM" id="SSF46689">
    <property type="entry name" value="Homeodomain-like"/>
    <property type="match status" value="1"/>
</dbReference>
<dbReference type="PANTHER" id="PTHR43479">
    <property type="entry name" value="ACREF/ENVCD OPERON REPRESSOR-RELATED"/>
    <property type="match status" value="1"/>
</dbReference>
<protein>
    <submittedName>
        <fullName evidence="4">TetR/AcrR family transcriptional regulator</fullName>
    </submittedName>
</protein>
<dbReference type="Gene3D" id="1.10.357.10">
    <property type="entry name" value="Tetracycline Repressor, domain 2"/>
    <property type="match status" value="1"/>
</dbReference>
<evidence type="ECO:0000313" key="5">
    <source>
        <dbReference type="Proteomes" id="UP001407405"/>
    </source>
</evidence>
<dbReference type="EMBL" id="JBCITM010000036">
    <property type="protein sequence ID" value="MEN1762263.1"/>
    <property type="molecule type" value="Genomic_DNA"/>
</dbReference>
<dbReference type="PANTHER" id="PTHR43479:SF11">
    <property type="entry name" value="ACREF_ENVCD OPERON REPRESSOR-RELATED"/>
    <property type="match status" value="1"/>
</dbReference>
<keyword evidence="5" id="KW-1185">Reference proteome</keyword>
<evidence type="ECO:0000259" key="3">
    <source>
        <dbReference type="PROSITE" id="PS50977"/>
    </source>
</evidence>
<evidence type="ECO:0000313" key="4">
    <source>
        <dbReference type="EMBL" id="MEN1762263.1"/>
    </source>
</evidence>
<gene>
    <name evidence="4" type="ORF">AAIG11_17375</name>
</gene>
<evidence type="ECO:0000256" key="2">
    <source>
        <dbReference type="PROSITE-ProRule" id="PRU00335"/>
    </source>
</evidence>
<dbReference type="InterPro" id="IPR009057">
    <property type="entry name" value="Homeodomain-like_sf"/>
</dbReference>
<dbReference type="Proteomes" id="UP001407405">
    <property type="component" value="Unassembled WGS sequence"/>
</dbReference>
<sequence length="228" mass="25892">MARNKYPEETVDLILEVSAKLFLERGYENITMGDIVAELGGLTRGAVYHHFKNKEDILEAVMTKMFSENDLLAKIEQEKNMTGLQKIKKLILYSLTSTEQQQLYTFDLSLMKNTRILARQLEVTITELAPIIEKWIIEGYEDGSIGAEDGSIGAEDGSIGAEDSKQTAETITLQLNFWANPSVFLVTKKQLISKFQYLRRLFDRLGIPIIDDEVMEACLKYADNILLE</sequence>
<comment type="caution">
    <text evidence="4">The sequence shown here is derived from an EMBL/GenBank/DDBJ whole genome shotgun (WGS) entry which is preliminary data.</text>
</comment>
<organism evidence="4 5">
    <name type="scientific">Anoxynatronum sibiricum</name>
    <dbReference type="NCBI Taxonomy" id="210623"/>
    <lineage>
        <taxon>Bacteria</taxon>
        <taxon>Bacillati</taxon>
        <taxon>Bacillota</taxon>
        <taxon>Clostridia</taxon>
        <taxon>Eubacteriales</taxon>
        <taxon>Clostridiaceae</taxon>
        <taxon>Anoxynatronum</taxon>
    </lineage>
</organism>
<evidence type="ECO:0000256" key="1">
    <source>
        <dbReference type="ARBA" id="ARBA00023125"/>
    </source>
</evidence>
<dbReference type="InterPro" id="IPR001647">
    <property type="entry name" value="HTH_TetR"/>
</dbReference>